<feature type="non-terminal residue" evidence="1">
    <location>
        <position position="1"/>
    </location>
</feature>
<evidence type="ECO:0000313" key="1">
    <source>
        <dbReference type="EMBL" id="KAG0419108.1"/>
    </source>
</evidence>
<dbReference type="Proteomes" id="UP000805193">
    <property type="component" value="Unassembled WGS sequence"/>
</dbReference>
<protein>
    <submittedName>
        <fullName evidence="1">Uncharacterized protein</fullName>
    </submittedName>
</protein>
<dbReference type="EMBL" id="JABSTQ010010661">
    <property type="protein sequence ID" value="KAG0419108.1"/>
    <property type="molecule type" value="Genomic_DNA"/>
</dbReference>
<name>A0AC60PHI1_IXOPE</name>
<sequence>LCGCWTDELNASNQPSLTLHLDCESDEFVPPGHPSTLGAGRVGDIPWRSGQCFTSYRCTSAFIVSFFTPTRCKLSTPYIDFITPSVRRQTFIGLWPSAFALSESAGFIRARVPTHAESGAACLPQTVVYPVEDQDSLVIHKKTLRRTTRPLIPPPVPTSLEVSPEKKRFRSEELVYECSEHTGCPRHLGSYHVIRLLSLLSLLSRPSPRGGYRAPSLNVPGPSSDLSAPS</sequence>
<comment type="caution">
    <text evidence="1">The sequence shown here is derived from an EMBL/GenBank/DDBJ whole genome shotgun (WGS) entry which is preliminary data.</text>
</comment>
<keyword evidence="2" id="KW-1185">Reference proteome</keyword>
<reference evidence="1 2" key="1">
    <citation type="journal article" date="2020" name="Cell">
        <title>Large-Scale Comparative Analyses of Tick Genomes Elucidate Their Genetic Diversity and Vector Capacities.</title>
        <authorList>
            <consortium name="Tick Genome and Microbiome Consortium (TIGMIC)"/>
            <person name="Jia N."/>
            <person name="Wang J."/>
            <person name="Shi W."/>
            <person name="Du L."/>
            <person name="Sun Y."/>
            <person name="Zhan W."/>
            <person name="Jiang J.F."/>
            <person name="Wang Q."/>
            <person name="Zhang B."/>
            <person name="Ji P."/>
            <person name="Bell-Sakyi L."/>
            <person name="Cui X.M."/>
            <person name="Yuan T.T."/>
            <person name="Jiang B.G."/>
            <person name="Yang W.F."/>
            <person name="Lam T.T."/>
            <person name="Chang Q.C."/>
            <person name="Ding S.J."/>
            <person name="Wang X.J."/>
            <person name="Zhu J.G."/>
            <person name="Ruan X.D."/>
            <person name="Zhao L."/>
            <person name="Wei J.T."/>
            <person name="Ye R.Z."/>
            <person name="Que T.C."/>
            <person name="Du C.H."/>
            <person name="Zhou Y.H."/>
            <person name="Cheng J.X."/>
            <person name="Dai P.F."/>
            <person name="Guo W.B."/>
            <person name="Han X.H."/>
            <person name="Huang E.J."/>
            <person name="Li L.F."/>
            <person name="Wei W."/>
            <person name="Gao Y.C."/>
            <person name="Liu J.Z."/>
            <person name="Shao H.Z."/>
            <person name="Wang X."/>
            <person name="Wang C.C."/>
            <person name="Yang T.C."/>
            <person name="Huo Q.B."/>
            <person name="Li W."/>
            <person name="Chen H.Y."/>
            <person name="Chen S.E."/>
            <person name="Zhou L.G."/>
            <person name="Ni X.B."/>
            <person name="Tian J.H."/>
            <person name="Sheng Y."/>
            <person name="Liu T."/>
            <person name="Pan Y.S."/>
            <person name="Xia L.Y."/>
            <person name="Li J."/>
            <person name="Zhao F."/>
            <person name="Cao W.C."/>
        </authorList>
    </citation>
    <scope>NUCLEOTIDE SEQUENCE [LARGE SCALE GENOMIC DNA]</scope>
    <source>
        <strain evidence="1">Iper-2018</strain>
    </source>
</reference>
<proteinExistence type="predicted"/>
<organism evidence="1 2">
    <name type="scientific">Ixodes persulcatus</name>
    <name type="common">Taiga tick</name>
    <dbReference type="NCBI Taxonomy" id="34615"/>
    <lineage>
        <taxon>Eukaryota</taxon>
        <taxon>Metazoa</taxon>
        <taxon>Ecdysozoa</taxon>
        <taxon>Arthropoda</taxon>
        <taxon>Chelicerata</taxon>
        <taxon>Arachnida</taxon>
        <taxon>Acari</taxon>
        <taxon>Parasitiformes</taxon>
        <taxon>Ixodida</taxon>
        <taxon>Ixodoidea</taxon>
        <taxon>Ixodidae</taxon>
        <taxon>Ixodinae</taxon>
        <taxon>Ixodes</taxon>
    </lineage>
</organism>
<evidence type="ECO:0000313" key="2">
    <source>
        <dbReference type="Proteomes" id="UP000805193"/>
    </source>
</evidence>
<gene>
    <name evidence="1" type="ORF">HPB47_004358</name>
</gene>
<accession>A0AC60PHI1</accession>